<dbReference type="Proteomes" id="UP001163266">
    <property type="component" value="Chromosome"/>
</dbReference>
<reference evidence="2" key="1">
    <citation type="submission" date="2022-10" db="EMBL/GenBank/DDBJ databases">
        <title>Complete genome sequence of Schlegelella aquatica LMG 23380.</title>
        <authorList>
            <person name="Musilova J."/>
            <person name="Kourilova X."/>
            <person name="Bezdicek M."/>
            <person name="Hermankova K."/>
            <person name="Obruca S."/>
            <person name="Sedlar K."/>
        </authorList>
    </citation>
    <scope>NUCLEOTIDE SEQUENCE</scope>
    <source>
        <strain evidence="2">LMG 23380</strain>
    </source>
</reference>
<evidence type="ECO:0000313" key="2">
    <source>
        <dbReference type="EMBL" id="UZD55608.1"/>
    </source>
</evidence>
<evidence type="ECO:0000313" key="3">
    <source>
        <dbReference type="Proteomes" id="UP001163266"/>
    </source>
</evidence>
<sequence length="279" mass="30607">MAPVGLQPARDAGRAPGVPRAPARWPEIDWSRPWFAPYRELGAALYERVRAGLPVAEALDAGRAGAGVELRAGALRFVPQEALPPGVAYEAHIAATACVPTRDNLHDFFNGLVWWTFPAWKRRLNELQAEQIAALGIGARRGPVRDALTLFDENGALLAAAPDLVEDLRERRWQRLFVEQRGRWQAEARLVVFGHALLEKLVAPWKSVTAHVWVEQAGAEQAGADGPQRLSAARLAGKPFLPLPVLGVPGWWPANEDARFYDDPQVFRPRPCTPAPVAG</sequence>
<dbReference type="Pfam" id="PF11227">
    <property type="entry name" value="DUF3025"/>
    <property type="match status" value="1"/>
</dbReference>
<proteinExistence type="predicted"/>
<organism evidence="2 3">
    <name type="scientific">Caldimonas aquatica</name>
    <dbReference type="NCBI Taxonomy" id="376175"/>
    <lineage>
        <taxon>Bacteria</taxon>
        <taxon>Pseudomonadati</taxon>
        <taxon>Pseudomonadota</taxon>
        <taxon>Betaproteobacteria</taxon>
        <taxon>Burkholderiales</taxon>
        <taxon>Sphaerotilaceae</taxon>
        <taxon>Caldimonas</taxon>
    </lineage>
</organism>
<feature type="region of interest" description="Disordered" evidence="1">
    <location>
        <begin position="1"/>
        <end position="20"/>
    </location>
</feature>
<evidence type="ECO:0000256" key="1">
    <source>
        <dbReference type="SAM" id="MobiDB-lite"/>
    </source>
</evidence>
<dbReference type="EMBL" id="CP110257">
    <property type="protein sequence ID" value="UZD55608.1"/>
    <property type="molecule type" value="Genomic_DNA"/>
</dbReference>
<gene>
    <name evidence="2" type="ORF">OMP39_03185</name>
</gene>
<feature type="compositionally biased region" description="Low complexity" evidence="1">
    <location>
        <begin position="8"/>
        <end position="20"/>
    </location>
</feature>
<keyword evidence="3" id="KW-1185">Reference proteome</keyword>
<dbReference type="RefSeq" id="WP_264893362.1">
    <property type="nucleotide sequence ID" value="NZ_CP110257.1"/>
</dbReference>
<name>A0ABY6MUC1_9BURK</name>
<dbReference type="InterPro" id="IPR021390">
    <property type="entry name" value="DUF3025"/>
</dbReference>
<protein>
    <submittedName>
        <fullName evidence="2">DUF3025 domain-containing protein</fullName>
    </submittedName>
</protein>
<accession>A0ABY6MUC1</accession>